<dbReference type="AlphaFoldDB" id="A0A0E9SIV1"/>
<sequence>MNYCCRLHFHSSTMNFNTVQKIRPGILIEIKSNTFCIWILQVSSSAPMGYPHHDATN</sequence>
<name>A0A0E9SIV1_ANGAN</name>
<reference evidence="1" key="1">
    <citation type="submission" date="2014-11" db="EMBL/GenBank/DDBJ databases">
        <authorList>
            <person name="Amaro Gonzalez C."/>
        </authorList>
    </citation>
    <scope>NUCLEOTIDE SEQUENCE</scope>
</reference>
<reference evidence="1" key="2">
    <citation type="journal article" date="2015" name="Fish Shellfish Immunol.">
        <title>Early steps in the European eel (Anguilla anguilla)-Vibrio vulnificus interaction in the gills: Role of the RtxA13 toxin.</title>
        <authorList>
            <person name="Callol A."/>
            <person name="Pajuelo D."/>
            <person name="Ebbesson L."/>
            <person name="Teles M."/>
            <person name="MacKenzie S."/>
            <person name="Amaro C."/>
        </authorList>
    </citation>
    <scope>NUCLEOTIDE SEQUENCE</scope>
</reference>
<dbReference type="EMBL" id="GBXM01068149">
    <property type="protein sequence ID" value="JAH40428.1"/>
    <property type="molecule type" value="Transcribed_RNA"/>
</dbReference>
<evidence type="ECO:0000313" key="1">
    <source>
        <dbReference type="EMBL" id="JAH40428.1"/>
    </source>
</evidence>
<proteinExistence type="predicted"/>
<accession>A0A0E9SIV1</accession>
<organism evidence="1">
    <name type="scientific">Anguilla anguilla</name>
    <name type="common">European freshwater eel</name>
    <name type="synonym">Muraena anguilla</name>
    <dbReference type="NCBI Taxonomy" id="7936"/>
    <lineage>
        <taxon>Eukaryota</taxon>
        <taxon>Metazoa</taxon>
        <taxon>Chordata</taxon>
        <taxon>Craniata</taxon>
        <taxon>Vertebrata</taxon>
        <taxon>Euteleostomi</taxon>
        <taxon>Actinopterygii</taxon>
        <taxon>Neopterygii</taxon>
        <taxon>Teleostei</taxon>
        <taxon>Anguilliformes</taxon>
        <taxon>Anguillidae</taxon>
        <taxon>Anguilla</taxon>
    </lineage>
</organism>
<protein>
    <submittedName>
        <fullName evidence="1">Uncharacterized protein</fullName>
    </submittedName>
</protein>